<comment type="caution">
    <text evidence="2">The sequence shown here is derived from an EMBL/GenBank/DDBJ whole genome shotgun (WGS) entry which is preliminary data.</text>
</comment>
<name>A0A9W8RN60_9HYPO</name>
<protein>
    <submittedName>
        <fullName evidence="2">Uncharacterized protein</fullName>
    </submittedName>
</protein>
<accession>A0A9W8RN60</accession>
<evidence type="ECO:0000313" key="2">
    <source>
        <dbReference type="EMBL" id="KAJ4249821.1"/>
    </source>
</evidence>
<proteinExistence type="predicted"/>
<dbReference type="Proteomes" id="UP001152049">
    <property type="component" value="Unassembled WGS sequence"/>
</dbReference>
<sequence length="106" mass="11078">MHFSTILAAAAAFGLAQGSALHKREKAAVKLYTQGGCGGGENDIEVVLGACQSADGQSAQQDKGENGIRFTCDGFSDSACKNKVGEVYDCLDKPISYINCYANPPL</sequence>
<feature type="chain" id="PRO_5040865073" evidence="1">
    <location>
        <begin position="19"/>
        <end position="106"/>
    </location>
</feature>
<dbReference type="EMBL" id="JAOQAZ010000032">
    <property type="protein sequence ID" value="KAJ4249821.1"/>
    <property type="molecule type" value="Genomic_DNA"/>
</dbReference>
<reference evidence="2" key="1">
    <citation type="submission" date="2022-09" db="EMBL/GenBank/DDBJ databases">
        <title>Fusarium specimens isolated from Avocado Roots.</title>
        <authorList>
            <person name="Stajich J."/>
            <person name="Roper C."/>
            <person name="Heimlech-Rivalta G."/>
        </authorList>
    </citation>
    <scope>NUCLEOTIDE SEQUENCE</scope>
    <source>
        <strain evidence="2">CF00136</strain>
    </source>
</reference>
<evidence type="ECO:0000313" key="3">
    <source>
        <dbReference type="Proteomes" id="UP001152049"/>
    </source>
</evidence>
<dbReference type="OrthoDB" id="10400387at2759"/>
<keyword evidence="1" id="KW-0732">Signal</keyword>
<keyword evidence="3" id="KW-1185">Reference proteome</keyword>
<evidence type="ECO:0000256" key="1">
    <source>
        <dbReference type="SAM" id="SignalP"/>
    </source>
</evidence>
<feature type="signal peptide" evidence="1">
    <location>
        <begin position="1"/>
        <end position="18"/>
    </location>
</feature>
<organism evidence="2 3">
    <name type="scientific">Fusarium torreyae</name>
    <dbReference type="NCBI Taxonomy" id="1237075"/>
    <lineage>
        <taxon>Eukaryota</taxon>
        <taxon>Fungi</taxon>
        <taxon>Dikarya</taxon>
        <taxon>Ascomycota</taxon>
        <taxon>Pezizomycotina</taxon>
        <taxon>Sordariomycetes</taxon>
        <taxon>Hypocreomycetidae</taxon>
        <taxon>Hypocreales</taxon>
        <taxon>Nectriaceae</taxon>
        <taxon>Fusarium</taxon>
    </lineage>
</organism>
<gene>
    <name evidence="2" type="ORF">NW762_012164</name>
</gene>
<dbReference type="AlphaFoldDB" id="A0A9W8RN60"/>